<reference evidence="1" key="1">
    <citation type="submission" date="2021-01" db="EMBL/GenBank/DDBJ databases">
        <authorList>
            <person name="Corre E."/>
            <person name="Pelletier E."/>
            <person name="Niang G."/>
            <person name="Scheremetjew M."/>
            <person name="Finn R."/>
            <person name="Kale V."/>
            <person name="Holt S."/>
            <person name="Cochrane G."/>
            <person name="Meng A."/>
            <person name="Brown T."/>
            <person name="Cohen L."/>
        </authorList>
    </citation>
    <scope>NUCLEOTIDE SEQUENCE</scope>
</reference>
<sequence length="139" mass="15315">MAWFCSCLTVDQQRTMCGVHTTCCNRSNSLDERDAKRSKDVKVKRRSSDSPATMLLTFELPNGSITEVAFSERPLGMKFTPSVPLTVTEVKQTGQASKLGIKDGWMLICVDSEAMNGKSSEYVIGVLCKKASVLPLLYL</sequence>
<dbReference type="AlphaFoldDB" id="A0A7S0ZME8"/>
<gene>
    <name evidence="1" type="ORF">NSCI0253_LOCUS792</name>
</gene>
<name>A0A7S0ZME8_NOCSC</name>
<proteinExistence type="predicted"/>
<accession>A0A7S0ZME8</accession>
<evidence type="ECO:0008006" key="2">
    <source>
        <dbReference type="Google" id="ProtNLM"/>
    </source>
</evidence>
<evidence type="ECO:0000313" key="1">
    <source>
        <dbReference type="EMBL" id="CAD8826446.1"/>
    </source>
</evidence>
<protein>
    <recommendedName>
        <fullName evidence="2">PDZ domain-containing protein</fullName>
    </recommendedName>
</protein>
<organism evidence="1">
    <name type="scientific">Noctiluca scintillans</name>
    <name type="common">Sea sparkle</name>
    <name type="synonym">Red tide dinoflagellate</name>
    <dbReference type="NCBI Taxonomy" id="2966"/>
    <lineage>
        <taxon>Eukaryota</taxon>
        <taxon>Sar</taxon>
        <taxon>Alveolata</taxon>
        <taxon>Dinophyceae</taxon>
        <taxon>Noctilucales</taxon>
        <taxon>Noctilucaceae</taxon>
        <taxon>Noctiluca</taxon>
    </lineage>
</organism>
<dbReference type="EMBL" id="HBFQ01001230">
    <property type="protein sequence ID" value="CAD8826446.1"/>
    <property type="molecule type" value="Transcribed_RNA"/>
</dbReference>